<dbReference type="RefSeq" id="WP_068017372.1">
    <property type="nucleotide sequence ID" value="NZ_QQAZ01000001.1"/>
</dbReference>
<protein>
    <recommendedName>
        <fullName evidence="5">Small secreted domain DUF320</fullName>
    </recommendedName>
</protein>
<dbReference type="EMBL" id="QQAZ01000001">
    <property type="protein sequence ID" value="RDI55317.1"/>
    <property type="molecule type" value="Genomic_DNA"/>
</dbReference>
<accession>A0A370HDJ7</accession>
<keyword evidence="2" id="KW-0732">Signal</keyword>
<evidence type="ECO:0008006" key="5">
    <source>
        <dbReference type="Google" id="ProtNLM"/>
    </source>
</evidence>
<comment type="caution">
    <text evidence="3">The sequence shown here is derived from an EMBL/GenBank/DDBJ whole genome shotgun (WGS) entry which is preliminary data.</text>
</comment>
<feature type="compositionally biased region" description="Gly residues" evidence="1">
    <location>
        <begin position="65"/>
        <end position="91"/>
    </location>
</feature>
<proteinExistence type="predicted"/>
<keyword evidence="4" id="KW-1185">Reference proteome</keyword>
<feature type="region of interest" description="Disordered" evidence="1">
    <location>
        <begin position="43"/>
        <end position="91"/>
    </location>
</feature>
<evidence type="ECO:0000256" key="2">
    <source>
        <dbReference type="SAM" id="SignalP"/>
    </source>
</evidence>
<evidence type="ECO:0000256" key="1">
    <source>
        <dbReference type="SAM" id="MobiDB-lite"/>
    </source>
</evidence>
<sequence length="91" mass="8350">MYLHTVRRGIAVTAIAGAATVGALAASALVTAPVSPVQHVTPGVVLADGAGDPGVGESNDNPGDPGVGQGGPGDPGTGQGGGSGEPGLGQG</sequence>
<evidence type="ECO:0000313" key="4">
    <source>
        <dbReference type="Proteomes" id="UP000255355"/>
    </source>
</evidence>
<evidence type="ECO:0000313" key="3">
    <source>
        <dbReference type="EMBL" id="RDI55317.1"/>
    </source>
</evidence>
<organism evidence="3 4">
    <name type="scientific">Nocardia mexicana</name>
    <dbReference type="NCBI Taxonomy" id="279262"/>
    <lineage>
        <taxon>Bacteria</taxon>
        <taxon>Bacillati</taxon>
        <taxon>Actinomycetota</taxon>
        <taxon>Actinomycetes</taxon>
        <taxon>Mycobacteriales</taxon>
        <taxon>Nocardiaceae</taxon>
        <taxon>Nocardia</taxon>
    </lineage>
</organism>
<reference evidence="3 4" key="1">
    <citation type="submission" date="2018-07" db="EMBL/GenBank/DDBJ databases">
        <title>Genomic Encyclopedia of Type Strains, Phase IV (KMG-IV): sequencing the most valuable type-strain genomes for metagenomic binning, comparative biology and taxonomic classification.</title>
        <authorList>
            <person name="Goeker M."/>
        </authorList>
    </citation>
    <scope>NUCLEOTIDE SEQUENCE [LARGE SCALE GENOMIC DNA]</scope>
    <source>
        <strain evidence="3 4">DSM 44952</strain>
    </source>
</reference>
<dbReference type="Proteomes" id="UP000255355">
    <property type="component" value="Unassembled WGS sequence"/>
</dbReference>
<feature type="signal peptide" evidence="2">
    <location>
        <begin position="1"/>
        <end position="25"/>
    </location>
</feature>
<gene>
    <name evidence="3" type="ORF">DFR68_101150</name>
</gene>
<feature type="chain" id="PRO_5016795663" description="Small secreted domain DUF320" evidence="2">
    <location>
        <begin position="26"/>
        <end position="91"/>
    </location>
</feature>
<dbReference type="AlphaFoldDB" id="A0A370HDJ7"/>
<name>A0A370HDJ7_9NOCA</name>